<gene>
    <name evidence="2" type="ORF">ACFOZ4_01840</name>
</gene>
<sequence>MSEVSQVDDTLRILLRDLAKESARPTIRPGRRLSTRHGTVSAMPSLSARIILALTVVYGGAVAILAILHSDAVGTFAAIGGVVIGILWVLRGLFFRNQV</sequence>
<evidence type="ECO:0000313" key="3">
    <source>
        <dbReference type="Proteomes" id="UP001595816"/>
    </source>
</evidence>
<dbReference type="RefSeq" id="WP_253759225.1">
    <property type="nucleotide sequence ID" value="NZ_JAMZDZ010000001.1"/>
</dbReference>
<dbReference type="EMBL" id="JBHSAY010000003">
    <property type="protein sequence ID" value="MFC4129350.1"/>
    <property type="molecule type" value="Genomic_DNA"/>
</dbReference>
<dbReference type="Proteomes" id="UP001595816">
    <property type="component" value="Unassembled WGS sequence"/>
</dbReference>
<organism evidence="2 3">
    <name type="scientific">Hamadaea flava</name>
    <dbReference type="NCBI Taxonomy" id="1742688"/>
    <lineage>
        <taxon>Bacteria</taxon>
        <taxon>Bacillati</taxon>
        <taxon>Actinomycetota</taxon>
        <taxon>Actinomycetes</taxon>
        <taxon>Micromonosporales</taxon>
        <taxon>Micromonosporaceae</taxon>
        <taxon>Hamadaea</taxon>
    </lineage>
</organism>
<keyword evidence="1" id="KW-1133">Transmembrane helix</keyword>
<comment type="caution">
    <text evidence="2">The sequence shown here is derived from an EMBL/GenBank/DDBJ whole genome shotgun (WGS) entry which is preliminary data.</text>
</comment>
<accession>A0ABV8LGG8</accession>
<feature type="transmembrane region" description="Helical" evidence="1">
    <location>
        <begin position="74"/>
        <end position="94"/>
    </location>
</feature>
<evidence type="ECO:0000256" key="1">
    <source>
        <dbReference type="SAM" id="Phobius"/>
    </source>
</evidence>
<keyword evidence="1" id="KW-0812">Transmembrane</keyword>
<proteinExistence type="predicted"/>
<evidence type="ECO:0000313" key="2">
    <source>
        <dbReference type="EMBL" id="MFC4129350.1"/>
    </source>
</evidence>
<keyword evidence="3" id="KW-1185">Reference proteome</keyword>
<protein>
    <submittedName>
        <fullName evidence="2">Uncharacterized protein</fullName>
    </submittedName>
</protein>
<keyword evidence="1" id="KW-0472">Membrane</keyword>
<feature type="transmembrane region" description="Helical" evidence="1">
    <location>
        <begin position="46"/>
        <end position="68"/>
    </location>
</feature>
<reference evidence="3" key="1">
    <citation type="journal article" date="2019" name="Int. J. Syst. Evol. Microbiol.">
        <title>The Global Catalogue of Microorganisms (GCM) 10K type strain sequencing project: providing services to taxonomists for standard genome sequencing and annotation.</title>
        <authorList>
            <consortium name="The Broad Institute Genomics Platform"/>
            <consortium name="The Broad Institute Genome Sequencing Center for Infectious Disease"/>
            <person name="Wu L."/>
            <person name="Ma J."/>
        </authorList>
    </citation>
    <scope>NUCLEOTIDE SEQUENCE [LARGE SCALE GENOMIC DNA]</scope>
    <source>
        <strain evidence="3">CGMCC 4.7289</strain>
    </source>
</reference>
<name>A0ABV8LGG8_9ACTN</name>